<dbReference type="Pfam" id="PF11276">
    <property type="entry name" value="DUF3078"/>
    <property type="match status" value="1"/>
</dbReference>
<dbReference type="EMBL" id="CP055156">
    <property type="protein sequence ID" value="QNF31695.1"/>
    <property type="molecule type" value="Genomic_DNA"/>
</dbReference>
<dbReference type="InterPro" id="IPR021428">
    <property type="entry name" value="DUF3078"/>
</dbReference>
<reference evidence="2 3" key="1">
    <citation type="journal article" date="2018" name="Int. J. Syst. Evol. Microbiol.">
        <title>Adhaeribacter swui sp. nov., isolated from wet mud.</title>
        <authorList>
            <person name="Kim D.U."/>
            <person name="Kim K.W."/>
            <person name="Kang M.S."/>
            <person name="Kim J.Y."/>
            <person name="Jang J.H."/>
            <person name="Kim M.K."/>
        </authorList>
    </citation>
    <scope>NUCLEOTIDE SEQUENCE [LARGE SCALE GENOMIC DNA]</scope>
    <source>
        <strain evidence="2 3">KCTC 52873</strain>
    </source>
</reference>
<proteinExistence type="predicted"/>
<keyword evidence="3" id="KW-1185">Reference proteome</keyword>
<dbReference type="KEGG" id="aswu:HUW51_02755"/>
<evidence type="ECO:0000313" key="2">
    <source>
        <dbReference type="EMBL" id="QNF31695.1"/>
    </source>
</evidence>
<dbReference type="RefSeq" id="WP_185272482.1">
    <property type="nucleotide sequence ID" value="NZ_CP055156.1"/>
</dbReference>
<sequence length="325" mass="36622">MKKYWLLSFLLHYCFAKATAQTAPITVIAVADTATKAKPWKFNGTGTLNFNQVSLSNWATGGQSSVSGLSLITLTLNYKDERSSWNNTGNFTYGLSKLNKERLKKSDDQIDFTSKYGRNISKAWYYAAQLNFRSQFTPTLDRETKVLVSRFLAPAFILTSLGIDYKPRENFSVFLSAVTGKVTIVRDQTLADAGAFGVQAARRDTAGAIIPGTGDKFRREFGGYLNARFRTPIMENITFQTQLDLFSNYVRNPQNIDVNWQNTVNMKVNKLISVSVFTHLIYDDDILTEIDSDEDGVIDRKGPRIQFKETLGIGLTYKFPNRKKG</sequence>
<feature type="signal peptide" evidence="1">
    <location>
        <begin position="1"/>
        <end position="20"/>
    </location>
</feature>
<evidence type="ECO:0000256" key="1">
    <source>
        <dbReference type="SAM" id="SignalP"/>
    </source>
</evidence>
<keyword evidence="1" id="KW-0732">Signal</keyword>
<accession>A0A7G7G3G1</accession>
<dbReference type="AlphaFoldDB" id="A0A7G7G3G1"/>
<dbReference type="Proteomes" id="UP000515237">
    <property type="component" value="Chromosome"/>
</dbReference>
<organism evidence="2 3">
    <name type="scientific">Adhaeribacter swui</name>
    <dbReference type="NCBI Taxonomy" id="2086471"/>
    <lineage>
        <taxon>Bacteria</taxon>
        <taxon>Pseudomonadati</taxon>
        <taxon>Bacteroidota</taxon>
        <taxon>Cytophagia</taxon>
        <taxon>Cytophagales</taxon>
        <taxon>Hymenobacteraceae</taxon>
        <taxon>Adhaeribacter</taxon>
    </lineage>
</organism>
<feature type="chain" id="PRO_5029008605" evidence="1">
    <location>
        <begin position="21"/>
        <end position="325"/>
    </location>
</feature>
<name>A0A7G7G3G1_9BACT</name>
<gene>
    <name evidence="2" type="ORF">HUW51_02755</name>
</gene>
<evidence type="ECO:0000313" key="3">
    <source>
        <dbReference type="Proteomes" id="UP000515237"/>
    </source>
</evidence>
<protein>
    <submittedName>
        <fullName evidence="2">DUF3078 domain-containing protein</fullName>
    </submittedName>
</protein>